<keyword evidence="2 4" id="KW-0238">DNA-binding</keyword>
<dbReference type="InterPro" id="IPR009057">
    <property type="entry name" value="Homeodomain-like_sf"/>
</dbReference>
<dbReference type="InterPro" id="IPR001647">
    <property type="entry name" value="HTH_TetR"/>
</dbReference>
<evidence type="ECO:0000256" key="3">
    <source>
        <dbReference type="ARBA" id="ARBA00023163"/>
    </source>
</evidence>
<dbReference type="RefSeq" id="WP_070951495.1">
    <property type="nucleotide sequence ID" value="NZ_CP050145.1"/>
</dbReference>
<dbReference type="Proteomes" id="UP000179441">
    <property type="component" value="Unassembled WGS sequence"/>
</dbReference>
<proteinExistence type="predicted"/>
<accession>A0A1S1M4P1</accession>
<evidence type="ECO:0000256" key="4">
    <source>
        <dbReference type="PROSITE-ProRule" id="PRU00335"/>
    </source>
</evidence>
<evidence type="ECO:0000313" key="7">
    <source>
        <dbReference type="Proteomes" id="UP000179441"/>
    </source>
</evidence>
<dbReference type="PANTHER" id="PTHR30055">
    <property type="entry name" value="HTH-TYPE TRANSCRIPTIONAL REGULATOR RUTR"/>
    <property type="match status" value="1"/>
</dbReference>
<comment type="caution">
    <text evidence="6">The sequence shown here is derived from an EMBL/GenBank/DDBJ whole genome shotgun (WGS) entry which is preliminary data.</text>
</comment>
<dbReference type="Pfam" id="PF13305">
    <property type="entry name" value="TetR_C_33"/>
    <property type="match status" value="1"/>
</dbReference>
<reference evidence="6 7" key="1">
    <citation type="submission" date="2016-10" db="EMBL/GenBank/DDBJ databases">
        <title>Evaluation of Human, Veterinary and Environmental Mycobacterium chelonae Isolates by Core Genome Phylogenomic Analysis, Targeted Gene Comparison, and Anti-microbial Susceptibility Patterns: A Tale of Mistaken Identities.</title>
        <authorList>
            <person name="Fogelson S.B."/>
            <person name="Camus A.C."/>
            <person name="Lorenz W."/>
            <person name="Vasireddy R."/>
            <person name="Vasireddy S."/>
            <person name="Smith T."/>
            <person name="Brown-Elliott B.A."/>
            <person name="Wallace R.J.Jr."/>
            <person name="Hasan N.A."/>
            <person name="Reischl U."/>
            <person name="Sanchez S."/>
        </authorList>
    </citation>
    <scope>NUCLEOTIDE SEQUENCE [LARGE SCALE GENOMIC DNA]</scope>
    <source>
        <strain evidence="6 7">15518</strain>
    </source>
</reference>
<sequence length="247" mass="25723">MALSPDGETERPLSRRETRRAETIEDIKRIARKQLSENGTGGISLRAITREMRMSSAAIFNYFPSQSDLITTLCVDAYESAARALDEAVRTAGDDPVRQIWAAFHAARSWALAAPAEFALIAGTPIPGHAVQSGETGEAAGRTAQIVGALYLAAVMAGDADPGATGAPALEPGPLLSELLGAPDLPATPIYGIVMNACASANGAVAAEVFGSLTGLISDTDRLYDGQVLAVMRGMGFTDSALQRCTS</sequence>
<dbReference type="EMBL" id="MLIS01000001">
    <property type="protein sequence ID" value="OHU78200.1"/>
    <property type="molecule type" value="Genomic_DNA"/>
</dbReference>
<feature type="domain" description="HTH tetR-type" evidence="5">
    <location>
        <begin position="21"/>
        <end position="81"/>
    </location>
</feature>
<dbReference type="GO" id="GO:0000976">
    <property type="term" value="F:transcription cis-regulatory region binding"/>
    <property type="evidence" value="ECO:0007669"/>
    <property type="project" value="TreeGrafter"/>
</dbReference>
<dbReference type="AlphaFoldDB" id="A0A1S1M4P1"/>
<protein>
    <recommendedName>
        <fullName evidence="5">HTH tetR-type domain-containing protein</fullName>
    </recommendedName>
</protein>
<keyword evidence="3" id="KW-0804">Transcription</keyword>
<gene>
    <name evidence="6" type="ORF">BKG84_07155</name>
</gene>
<dbReference type="Gene3D" id="1.10.357.10">
    <property type="entry name" value="Tetracycline Repressor, domain 2"/>
    <property type="match status" value="1"/>
</dbReference>
<evidence type="ECO:0000259" key="5">
    <source>
        <dbReference type="PROSITE" id="PS50977"/>
    </source>
</evidence>
<dbReference type="PANTHER" id="PTHR30055:SF243">
    <property type="entry name" value="HTH-TYPE TRANSCRIPTIONAL REGULATOR RV1816"/>
    <property type="match status" value="1"/>
</dbReference>
<feature type="DNA-binding region" description="H-T-H motif" evidence="4">
    <location>
        <begin position="44"/>
        <end position="63"/>
    </location>
</feature>
<dbReference type="SUPFAM" id="SSF46689">
    <property type="entry name" value="Homeodomain-like"/>
    <property type="match status" value="1"/>
</dbReference>
<keyword evidence="7" id="KW-1185">Reference proteome</keyword>
<evidence type="ECO:0000313" key="6">
    <source>
        <dbReference type="EMBL" id="OHU78200.1"/>
    </source>
</evidence>
<dbReference type="SUPFAM" id="SSF48498">
    <property type="entry name" value="Tetracyclin repressor-like, C-terminal domain"/>
    <property type="match status" value="1"/>
</dbReference>
<dbReference type="Pfam" id="PF00440">
    <property type="entry name" value="TetR_N"/>
    <property type="match status" value="1"/>
</dbReference>
<dbReference type="InterPro" id="IPR050109">
    <property type="entry name" value="HTH-type_TetR-like_transc_reg"/>
</dbReference>
<dbReference type="InterPro" id="IPR036271">
    <property type="entry name" value="Tet_transcr_reg_TetR-rel_C_sf"/>
</dbReference>
<dbReference type="GO" id="GO:0003700">
    <property type="term" value="F:DNA-binding transcription factor activity"/>
    <property type="evidence" value="ECO:0007669"/>
    <property type="project" value="TreeGrafter"/>
</dbReference>
<dbReference type="PROSITE" id="PS50977">
    <property type="entry name" value="HTH_TETR_2"/>
    <property type="match status" value="1"/>
</dbReference>
<evidence type="ECO:0000256" key="1">
    <source>
        <dbReference type="ARBA" id="ARBA00023015"/>
    </source>
</evidence>
<keyword evidence="1" id="KW-0805">Transcription regulation</keyword>
<evidence type="ECO:0000256" key="2">
    <source>
        <dbReference type="ARBA" id="ARBA00023125"/>
    </source>
</evidence>
<dbReference type="InterPro" id="IPR025996">
    <property type="entry name" value="MT1864/Rv1816-like_C"/>
</dbReference>
<name>A0A1S1M4P1_MYCCH</name>
<organism evidence="6 7">
    <name type="scientific">Mycobacteroides chelonae</name>
    <name type="common">Mycobacterium chelonae</name>
    <dbReference type="NCBI Taxonomy" id="1774"/>
    <lineage>
        <taxon>Bacteria</taxon>
        <taxon>Bacillati</taxon>
        <taxon>Actinomycetota</taxon>
        <taxon>Actinomycetes</taxon>
        <taxon>Mycobacteriales</taxon>
        <taxon>Mycobacteriaceae</taxon>
        <taxon>Mycobacteroides</taxon>
    </lineage>
</organism>